<dbReference type="Proteomes" id="UP000477083">
    <property type="component" value="Unassembled WGS sequence"/>
</dbReference>
<comment type="caution">
    <text evidence="2">The sequence shown here is derived from an EMBL/GenBank/DDBJ whole genome shotgun (WGS) entry which is preliminary data.</text>
</comment>
<keyword evidence="3" id="KW-1185">Reference proteome</keyword>
<organism evidence="2 3">
    <name type="scientific">Frigidibacter albus</name>
    <dbReference type="NCBI Taxonomy" id="1465486"/>
    <lineage>
        <taxon>Bacteria</taxon>
        <taxon>Pseudomonadati</taxon>
        <taxon>Pseudomonadota</taxon>
        <taxon>Alphaproteobacteria</taxon>
        <taxon>Rhodobacterales</taxon>
        <taxon>Paracoccaceae</taxon>
        <taxon>Frigidibacter</taxon>
    </lineage>
</organism>
<dbReference type="PANTHER" id="PTHR43433">
    <property type="entry name" value="HYDROLASE, ALPHA/BETA FOLD FAMILY PROTEIN"/>
    <property type="match status" value="1"/>
</dbReference>
<dbReference type="RefSeq" id="WP_161347632.1">
    <property type="nucleotide sequence ID" value="NZ_BMGW01000009.1"/>
</dbReference>
<dbReference type="SUPFAM" id="SSF53474">
    <property type="entry name" value="alpha/beta-Hydrolases"/>
    <property type="match status" value="1"/>
</dbReference>
<reference evidence="2 3" key="1">
    <citation type="submission" date="2020-01" db="EMBL/GenBank/DDBJ databases">
        <title>Frigidibacter albus SP32T (=CGMCC 1.13995T).</title>
        <authorList>
            <person name="Liao X."/>
        </authorList>
    </citation>
    <scope>NUCLEOTIDE SEQUENCE [LARGE SCALE GENOMIC DNA]</scope>
    <source>
        <strain evidence="2 3">SP32</strain>
    </source>
</reference>
<dbReference type="InterPro" id="IPR050471">
    <property type="entry name" value="AB_hydrolase"/>
</dbReference>
<accession>A0A6L8VIM1</accession>
<evidence type="ECO:0000313" key="2">
    <source>
        <dbReference type="EMBL" id="MZQ90237.1"/>
    </source>
</evidence>
<dbReference type="InterPro" id="IPR000073">
    <property type="entry name" value="AB_hydrolase_1"/>
</dbReference>
<proteinExistence type="predicted"/>
<gene>
    <name evidence="2" type="ORF">GS660_14170</name>
</gene>
<evidence type="ECO:0000313" key="3">
    <source>
        <dbReference type="Proteomes" id="UP000477083"/>
    </source>
</evidence>
<sequence>MTLAHFTTSDGLRLAYDDRGTGLPLLCLPGLTRNMDDFNTLLAPLAGRCRLIRMDYRGRGRSDHDPDFNNYNLLREAHDVVELLDLLGLARVAILGTSRGGLIAMALAAGFPQRLTGVILNDIGPVVGDAGLARIMDYVGKVPPYADLDALAEAMAVHAAAEFPGVPREVWRRHVAHWFEERPEGGLALRYDPALHKALLAQAATGALQDMWVFFEALKQFPLAVIRGANSDILSAETLAEMRRRHPVMMAAEIADRGHVPFLDEPEALALINAFLDTLPQGFSA</sequence>
<keyword evidence="2" id="KW-0378">Hydrolase</keyword>
<name>A0A6L8VIM1_9RHOB</name>
<dbReference type="InterPro" id="IPR029058">
    <property type="entry name" value="AB_hydrolase_fold"/>
</dbReference>
<dbReference type="Gene3D" id="3.40.50.1820">
    <property type="entry name" value="alpha/beta hydrolase"/>
    <property type="match status" value="1"/>
</dbReference>
<dbReference type="PANTHER" id="PTHR43433:SF5">
    <property type="entry name" value="AB HYDROLASE-1 DOMAIN-CONTAINING PROTEIN"/>
    <property type="match status" value="1"/>
</dbReference>
<feature type="domain" description="AB hydrolase-1" evidence="1">
    <location>
        <begin position="24"/>
        <end position="127"/>
    </location>
</feature>
<dbReference type="OrthoDB" id="9791366at2"/>
<evidence type="ECO:0000259" key="1">
    <source>
        <dbReference type="Pfam" id="PF00561"/>
    </source>
</evidence>
<dbReference type="EMBL" id="WWNR01000009">
    <property type="protein sequence ID" value="MZQ90237.1"/>
    <property type="molecule type" value="Genomic_DNA"/>
</dbReference>
<dbReference type="GO" id="GO:0016787">
    <property type="term" value="F:hydrolase activity"/>
    <property type="evidence" value="ECO:0007669"/>
    <property type="project" value="UniProtKB-KW"/>
</dbReference>
<dbReference type="Pfam" id="PF00561">
    <property type="entry name" value="Abhydrolase_1"/>
    <property type="match status" value="1"/>
</dbReference>
<dbReference type="AlphaFoldDB" id="A0A6L8VIM1"/>
<dbReference type="PRINTS" id="PR00111">
    <property type="entry name" value="ABHYDROLASE"/>
</dbReference>
<protein>
    <submittedName>
        <fullName evidence="2">Alpha/beta fold hydrolase</fullName>
    </submittedName>
</protein>